<feature type="compositionally biased region" description="Acidic residues" evidence="9">
    <location>
        <begin position="217"/>
        <end position="228"/>
    </location>
</feature>
<evidence type="ECO:0000259" key="12">
    <source>
        <dbReference type="PROSITE" id="PS51195"/>
    </source>
</evidence>
<dbReference type="Pfam" id="PF00271">
    <property type="entry name" value="Helicase_C"/>
    <property type="match status" value="1"/>
</dbReference>
<feature type="compositionally biased region" description="Polar residues" evidence="9">
    <location>
        <begin position="15"/>
        <end position="27"/>
    </location>
</feature>
<dbReference type="Gene3D" id="3.40.50.300">
    <property type="entry name" value="P-loop containing nucleotide triphosphate hydrolases"/>
    <property type="match status" value="2"/>
</dbReference>
<name>G8YFX1_PICSO</name>
<dbReference type="InterPro" id="IPR027417">
    <property type="entry name" value="P-loop_NTPase"/>
</dbReference>
<evidence type="ECO:0000256" key="3">
    <source>
        <dbReference type="ARBA" id="ARBA00022741"/>
    </source>
</evidence>
<dbReference type="PROSITE" id="PS51192">
    <property type="entry name" value="HELICASE_ATP_BIND_1"/>
    <property type="match status" value="1"/>
</dbReference>
<dbReference type="EMBL" id="FO082051">
    <property type="protein sequence ID" value="CCE82070.1"/>
    <property type="molecule type" value="Genomic_DNA"/>
</dbReference>
<sequence length="900" mass="99857">MTNNDEYLGQKTETKSQSPLIGDNTNKAGFDDKSDESKLTKEEKLRRRQEKFKAWNLKKNKGKTSDGTEDSTSNPKTGIEKKLEEWKKKRLREQHESDSKSPVGNSATSLYRLPSFKIAKAPTKGKSDSNGFKKKRIAIEDFEGDEDDGAHRPVFKKPSLNLNKQENLAGAGDTPKESEDDLDVFLKNLEDEKLADNAAQPNTNLKEIDGEALNSDSDNDEDLEEDEEKKEQDLLSSKLKKFQNKEIELNDVNHSEIDYKPFRKDFYKEPKEIADMTEAEIDLLRLDLGGIRVKGSSPPRPISKWSHLGLPNSIMTILKEKLGYTSPSPIQSQALPAIMKGRDIIGVAKTGSGKTLSFSLPLLRHVQDQTPLLPGDGPIGLIMTPTRELASQIHKEISHFSKRLNISTCCCFGGSSIEPQIGELKKGSQVLVGTPGRIIDLLAANNGRVTNLRRVTYLVLDEADRMFDMGFEPQVMKVVTRIRSDVQIVLFSATFPRKMELLARKILKDPLEIVIGGVSVVPKEIDQKVEIIDCDKNDTKIFDLKFNKLLGILNKFFKENPSSKVLIFVETQTAADDLLVKLIAKEITCLVIHGGKDQVDRKHAIKDFSSKNSGLDILIATSVAARGLDVKGLDLVINFDAASHLEDYVHRVGRTGRAGKNGTAITFVARDQEKAMADLVRAMKASKGAECEIDEVLLENSRKFFEKVKQGKEKINFGFGGKGLDNLQEIRDSTKDLQRKVYGESEGITDTAKQDSAANKPVLSEAYAAQLPDFHIVEGRAPETSGPDKCKFHARVTINDLPQTARWFTVNRESLAKIIDSTGTSITNKGQFYPGNAKIPKYVKQNGKDVPAPPKLYLLVEGLTESSVKSATSMLRSRMIEGLEIAAKKEAKAPTGKYTV</sequence>
<dbReference type="STRING" id="559304.G8YFX1"/>
<feature type="compositionally biased region" description="Polar residues" evidence="9">
    <location>
        <begin position="100"/>
        <end position="109"/>
    </location>
</feature>
<dbReference type="GO" id="GO:0005634">
    <property type="term" value="C:nucleus"/>
    <property type="evidence" value="ECO:0007669"/>
    <property type="project" value="UniProtKB-SubCell"/>
</dbReference>
<dbReference type="GO" id="GO:0016787">
    <property type="term" value="F:hydrolase activity"/>
    <property type="evidence" value="ECO:0007669"/>
    <property type="project" value="UniProtKB-KW"/>
</dbReference>
<evidence type="ECO:0000313" key="13">
    <source>
        <dbReference type="EMBL" id="CCE82070.1"/>
    </source>
</evidence>
<dbReference type="Proteomes" id="UP000005222">
    <property type="component" value="Chromosome I"/>
</dbReference>
<dbReference type="PANTHER" id="PTHR47958">
    <property type="entry name" value="ATP-DEPENDENT RNA HELICASE DBP3"/>
    <property type="match status" value="1"/>
</dbReference>
<dbReference type="FunFam" id="3.40.50.300:FF:000079">
    <property type="entry name" value="probable ATP-dependent RNA helicase DDX17"/>
    <property type="match status" value="1"/>
</dbReference>
<evidence type="ECO:0000256" key="4">
    <source>
        <dbReference type="ARBA" id="ARBA00022801"/>
    </source>
</evidence>
<dbReference type="CDD" id="cd17953">
    <property type="entry name" value="DEADc_DDX46"/>
    <property type="match status" value="1"/>
</dbReference>
<feature type="compositionally biased region" description="Basic and acidic residues" evidence="9">
    <location>
        <begin position="78"/>
        <end position="99"/>
    </location>
</feature>
<feature type="region of interest" description="Disordered" evidence="9">
    <location>
        <begin position="1"/>
        <end position="235"/>
    </location>
</feature>
<dbReference type="OrthoDB" id="196131at2759"/>
<dbReference type="InterPro" id="IPR014014">
    <property type="entry name" value="RNA_helicase_DEAD_Q_motif"/>
</dbReference>
<dbReference type="OMA" id="FAQYVHT"/>
<dbReference type="EC" id="3.6.4.13" evidence="2"/>
<dbReference type="InterPro" id="IPR001650">
    <property type="entry name" value="Helicase_C-like"/>
</dbReference>
<dbReference type="GO" id="GO:0003724">
    <property type="term" value="F:RNA helicase activity"/>
    <property type="evidence" value="ECO:0007669"/>
    <property type="project" value="UniProtKB-EC"/>
</dbReference>
<feature type="compositionally biased region" description="Basic and acidic residues" evidence="9">
    <location>
        <begin position="29"/>
        <end position="45"/>
    </location>
</feature>
<dbReference type="SMART" id="SM00487">
    <property type="entry name" value="DEXDc"/>
    <property type="match status" value="1"/>
</dbReference>
<evidence type="ECO:0000256" key="9">
    <source>
        <dbReference type="SAM" id="MobiDB-lite"/>
    </source>
</evidence>
<keyword evidence="4" id="KW-0378">Hydrolase</keyword>
<feature type="domain" description="Helicase ATP-binding" evidence="10">
    <location>
        <begin position="335"/>
        <end position="513"/>
    </location>
</feature>
<keyword evidence="6" id="KW-0067">ATP-binding</keyword>
<dbReference type="GO" id="GO:0003676">
    <property type="term" value="F:nucleic acid binding"/>
    <property type="evidence" value="ECO:0007669"/>
    <property type="project" value="InterPro"/>
</dbReference>
<evidence type="ECO:0000256" key="7">
    <source>
        <dbReference type="ARBA" id="ARBA00023242"/>
    </source>
</evidence>
<dbReference type="AlphaFoldDB" id="G8YFX1"/>
<evidence type="ECO:0000259" key="10">
    <source>
        <dbReference type="PROSITE" id="PS51192"/>
    </source>
</evidence>
<dbReference type="InterPro" id="IPR011545">
    <property type="entry name" value="DEAD/DEAH_box_helicase_dom"/>
</dbReference>
<evidence type="ECO:0000259" key="11">
    <source>
        <dbReference type="PROSITE" id="PS51194"/>
    </source>
</evidence>
<evidence type="ECO:0000313" key="14">
    <source>
        <dbReference type="Proteomes" id="UP000005222"/>
    </source>
</evidence>
<dbReference type="FunCoup" id="G8YFX1">
    <property type="interactions" value="1765"/>
</dbReference>
<dbReference type="InterPro" id="IPR000629">
    <property type="entry name" value="RNA-helicase_DEAD-box_CS"/>
</dbReference>
<keyword evidence="14" id="KW-1185">Reference proteome</keyword>
<dbReference type="HOGENOM" id="CLU_003041_0_2_1"/>
<organism evidence="13 14">
    <name type="scientific">Pichia sorbitophila (strain ATCC MYA-4447 / BCRC 22081 / CBS 7064 / NBRC 10061 / NRRL Y-12695)</name>
    <name type="common">Hybrid yeast</name>
    <dbReference type="NCBI Taxonomy" id="559304"/>
    <lineage>
        <taxon>Eukaryota</taxon>
        <taxon>Fungi</taxon>
        <taxon>Dikarya</taxon>
        <taxon>Ascomycota</taxon>
        <taxon>Saccharomycotina</taxon>
        <taxon>Pichiomycetes</taxon>
        <taxon>Debaryomycetaceae</taxon>
        <taxon>Millerozyma</taxon>
    </lineage>
</organism>
<dbReference type="PROSITE" id="PS51195">
    <property type="entry name" value="Q_MOTIF"/>
    <property type="match status" value="1"/>
</dbReference>
<gene>
    <name evidence="13" type="primary">Piso0_002766</name>
    <name evidence="13" type="ORF">GNLVRS01_PISO0I17344g</name>
</gene>
<evidence type="ECO:0000256" key="5">
    <source>
        <dbReference type="ARBA" id="ARBA00022806"/>
    </source>
</evidence>
<keyword evidence="5" id="KW-0347">Helicase</keyword>
<dbReference type="GO" id="GO:0005524">
    <property type="term" value="F:ATP binding"/>
    <property type="evidence" value="ECO:0007669"/>
    <property type="project" value="UniProtKB-KW"/>
</dbReference>
<dbReference type="CDD" id="cd18787">
    <property type="entry name" value="SF2_C_DEAD"/>
    <property type="match status" value="1"/>
</dbReference>
<protein>
    <recommendedName>
        <fullName evidence="2">RNA helicase</fullName>
        <ecNumber evidence="2">3.6.4.13</ecNumber>
    </recommendedName>
</protein>
<dbReference type="PROSITE" id="PS00039">
    <property type="entry name" value="DEAD_ATP_HELICASE"/>
    <property type="match status" value="1"/>
</dbReference>
<dbReference type="eggNOG" id="KOG0334">
    <property type="taxonomic scope" value="Eukaryota"/>
</dbReference>
<evidence type="ECO:0000256" key="1">
    <source>
        <dbReference type="ARBA" id="ARBA00004123"/>
    </source>
</evidence>
<feature type="domain" description="Helicase C-terminal" evidence="11">
    <location>
        <begin position="548"/>
        <end position="704"/>
    </location>
</feature>
<dbReference type="SUPFAM" id="SSF52540">
    <property type="entry name" value="P-loop containing nucleoside triphosphate hydrolases"/>
    <property type="match status" value="2"/>
</dbReference>
<feature type="domain" description="DEAD-box RNA helicase Q" evidence="12">
    <location>
        <begin position="303"/>
        <end position="332"/>
    </location>
</feature>
<keyword evidence="3" id="KW-0547">Nucleotide-binding</keyword>
<dbReference type="Pfam" id="PF00270">
    <property type="entry name" value="DEAD"/>
    <property type="match status" value="1"/>
</dbReference>
<dbReference type="SMART" id="SM00490">
    <property type="entry name" value="HELICc"/>
    <property type="match status" value="1"/>
</dbReference>
<dbReference type="PROSITE" id="PS51194">
    <property type="entry name" value="HELICASE_CTER"/>
    <property type="match status" value="1"/>
</dbReference>
<evidence type="ECO:0000256" key="6">
    <source>
        <dbReference type="ARBA" id="ARBA00022840"/>
    </source>
</evidence>
<proteinExistence type="predicted"/>
<dbReference type="InterPro" id="IPR014001">
    <property type="entry name" value="Helicase_ATP-bd"/>
</dbReference>
<reference evidence="13 14" key="1">
    <citation type="journal article" date="2012" name="G3 (Bethesda)">
        <title>Pichia sorbitophila, an interspecies yeast hybrid reveals early steps of genome resolution following polyploidization.</title>
        <authorList>
            <person name="Leh Louis V."/>
            <person name="Despons L."/>
            <person name="Friedrich A."/>
            <person name="Martin T."/>
            <person name="Durrens P."/>
            <person name="Casaregola S."/>
            <person name="Neuveglise C."/>
            <person name="Fairhead C."/>
            <person name="Marck C."/>
            <person name="Cruz J.A."/>
            <person name="Straub M.L."/>
            <person name="Kugler V."/>
            <person name="Sacerdot C."/>
            <person name="Uzunov Z."/>
            <person name="Thierry A."/>
            <person name="Weiss S."/>
            <person name="Bleykasten C."/>
            <person name="De Montigny J."/>
            <person name="Jacques N."/>
            <person name="Jung P."/>
            <person name="Lemaire M."/>
            <person name="Mallet S."/>
            <person name="Morel G."/>
            <person name="Richard G.F."/>
            <person name="Sarkar A."/>
            <person name="Savel G."/>
            <person name="Schacherer J."/>
            <person name="Seret M.L."/>
            <person name="Talla E."/>
            <person name="Samson G."/>
            <person name="Jubin C."/>
            <person name="Poulain J."/>
            <person name="Vacherie B."/>
            <person name="Barbe V."/>
            <person name="Pelletier E."/>
            <person name="Sherman D.J."/>
            <person name="Westhof E."/>
            <person name="Weissenbach J."/>
            <person name="Baret P.V."/>
            <person name="Wincker P."/>
            <person name="Gaillardin C."/>
            <person name="Dujon B."/>
            <person name="Souciet J.L."/>
        </authorList>
    </citation>
    <scope>NUCLEOTIDE SEQUENCE [LARGE SCALE GENOMIC DNA]</scope>
    <source>
        <strain evidence="14">ATCC MYA-4447 / BCRC 22081 / CBS 7064 / NBRC 10061 / NRRL Y-12695</strain>
    </source>
</reference>
<evidence type="ECO:0000256" key="8">
    <source>
        <dbReference type="PROSITE-ProRule" id="PRU00552"/>
    </source>
</evidence>
<evidence type="ECO:0000256" key="2">
    <source>
        <dbReference type="ARBA" id="ARBA00012552"/>
    </source>
</evidence>
<keyword evidence="7" id="KW-0539">Nucleus</keyword>
<accession>G8YFX1</accession>
<feature type="compositionally biased region" description="Basic residues" evidence="9">
    <location>
        <begin position="46"/>
        <end position="62"/>
    </location>
</feature>
<feature type="short sequence motif" description="Q motif" evidence="8">
    <location>
        <begin position="303"/>
        <end position="332"/>
    </location>
</feature>
<dbReference type="InParanoid" id="G8YFX1"/>
<comment type="subcellular location">
    <subcellularLocation>
        <location evidence="1">Nucleus</location>
    </subcellularLocation>
</comment>